<sequence>MELLLSVMEKKTMRVDGQRRRRLRGKALKRGGKAPVAASKKKPFGIEGALPLKRDLTRFVKWPMTVQIQRKRRILKQRLKVPPTLNQITKTLDKNLRHPLQYLLGLSNAFMIPYSLLYSNKAQLVVFAHDVDPIELVVWLPAFSGSLIHEAREAFISALVSEDKGHRKCLILWHGIQEWANIILNFVKENGLKDNVMTVEEIRSGIELRGTALINSLIVFPVHMQKSFDIAKNDHSEEAILDSHLLNNIPG</sequence>
<dbReference type="PANTHER" id="PTHR13149">
    <property type="entry name" value="VACUOLAR PROTEIN SORTING-ASSOCIATED PROTEIN VPS25"/>
    <property type="match status" value="1"/>
</dbReference>
<comment type="similarity">
    <text evidence="1">Belongs to the eukaryotic ribosomal protein eL8 family.</text>
</comment>
<evidence type="ECO:0000313" key="3">
    <source>
        <dbReference type="Proteomes" id="UP000796880"/>
    </source>
</evidence>
<evidence type="ECO:0000256" key="1">
    <source>
        <dbReference type="RuleBase" id="RU367042"/>
    </source>
</evidence>
<gene>
    <name evidence="2" type="ORF">FNV43_RR21676</name>
</gene>
<dbReference type="Gene3D" id="1.10.10.10">
    <property type="entry name" value="Winged helix-like DNA-binding domain superfamily/Winged helix DNA-binding domain"/>
    <property type="match status" value="1"/>
</dbReference>
<dbReference type="InterPro" id="IPR008570">
    <property type="entry name" value="ESCRT-II_cplx_Vps25-sub"/>
</dbReference>
<evidence type="ECO:0000313" key="2">
    <source>
        <dbReference type="EMBL" id="KAF3434591.1"/>
    </source>
</evidence>
<dbReference type="SUPFAM" id="SSF55315">
    <property type="entry name" value="L30e-like"/>
    <property type="match status" value="1"/>
</dbReference>
<proteinExistence type="inferred from homology"/>
<dbReference type="Gene3D" id="3.30.1330.30">
    <property type="match status" value="2"/>
</dbReference>
<dbReference type="GO" id="GO:0043328">
    <property type="term" value="P:protein transport to vacuole involved in ubiquitin-dependent protein catabolic process via the multivesicular body sorting pathway"/>
    <property type="evidence" value="ECO:0007669"/>
    <property type="project" value="TreeGrafter"/>
</dbReference>
<dbReference type="InterPro" id="IPR036388">
    <property type="entry name" value="WH-like_DNA-bd_sf"/>
</dbReference>
<dbReference type="AlphaFoldDB" id="A0A8K0GRD0"/>
<dbReference type="Pfam" id="PF05871">
    <property type="entry name" value="ESCRT-II"/>
    <property type="match status" value="1"/>
</dbReference>
<keyword evidence="3" id="KW-1185">Reference proteome</keyword>
<dbReference type="GO" id="GO:0005198">
    <property type="term" value="F:structural molecule activity"/>
    <property type="evidence" value="ECO:0007669"/>
    <property type="project" value="TreeGrafter"/>
</dbReference>
<dbReference type="PRINTS" id="PR00882">
    <property type="entry name" value="RIBOSOMALL7A"/>
</dbReference>
<dbReference type="PANTHER" id="PTHR13149:SF0">
    <property type="entry name" value="VACUOLAR PROTEIN-SORTING-ASSOCIATED PROTEIN 25"/>
    <property type="match status" value="1"/>
</dbReference>
<dbReference type="EMBL" id="VOIH02000010">
    <property type="protein sequence ID" value="KAF3434591.1"/>
    <property type="molecule type" value="Genomic_DNA"/>
</dbReference>
<name>A0A8K0GRD0_9ROSA</name>
<dbReference type="GO" id="GO:0003723">
    <property type="term" value="F:RNA binding"/>
    <property type="evidence" value="ECO:0007669"/>
    <property type="project" value="UniProtKB-UniRule"/>
</dbReference>
<dbReference type="GO" id="GO:0022625">
    <property type="term" value="C:cytosolic large ribosomal subunit"/>
    <property type="evidence" value="ECO:0007669"/>
    <property type="project" value="UniProtKB-UniRule"/>
</dbReference>
<dbReference type="GO" id="GO:0042803">
    <property type="term" value="F:protein homodimerization activity"/>
    <property type="evidence" value="ECO:0007669"/>
    <property type="project" value="TreeGrafter"/>
</dbReference>
<comment type="caution">
    <text evidence="2">The sequence shown here is derived from an EMBL/GenBank/DDBJ whole genome shotgun (WGS) entry which is preliminary data.</text>
</comment>
<dbReference type="Proteomes" id="UP000796880">
    <property type="component" value="Unassembled WGS sequence"/>
</dbReference>
<dbReference type="OrthoDB" id="29563at2759"/>
<protein>
    <recommendedName>
        <fullName evidence="1">60S ribosomal protein L7a</fullName>
    </recommendedName>
</protein>
<keyword evidence="1" id="KW-0687">Ribonucleoprotein</keyword>
<dbReference type="GO" id="GO:0000814">
    <property type="term" value="C:ESCRT II complex"/>
    <property type="evidence" value="ECO:0007669"/>
    <property type="project" value="InterPro"/>
</dbReference>
<accession>A0A8K0GRD0</accession>
<organism evidence="2 3">
    <name type="scientific">Rhamnella rubrinervis</name>
    <dbReference type="NCBI Taxonomy" id="2594499"/>
    <lineage>
        <taxon>Eukaryota</taxon>
        <taxon>Viridiplantae</taxon>
        <taxon>Streptophyta</taxon>
        <taxon>Embryophyta</taxon>
        <taxon>Tracheophyta</taxon>
        <taxon>Spermatophyta</taxon>
        <taxon>Magnoliopsida</taxon>
        <taxon>eudicotyledons</taxon>
        <taxon>Gunneridae</taxon>
        <taxon>Pentapetalae</taxon>
        <taxon>rosids</taxon>
        <taxon>fabids</taxon>
        <taxon>Rosales</taxon>
        <taxon>Rhamnaceae</taxon>
        <taxon>rhamnoid group</taxon>
        <taxon>Rhamneae</taxon>
        <taxon>Rhamnella</taxon>
    </lineage>
</organism>
<dbReference type="InterPro" id="IPR036390">
    <property type="entry name" value="WH_DNA-bd_sf"/>
</dbReference>
<comment type="function">
    <text evidence="1">Component of the ribosome.</text>
</comment>
<dbReference type="InterPro" id="IPR001921">
    <property type="entry name" value="Ribosomal_eL8_euk"/>
</dbReference>
<dbReference type="InterPro" id="IPR029064">
    <property type="entry name" value="Ribosomal_eL30-like_sf"/>
</dbReference>
<reference evidence="2" key="1">
    <citation type="submission" date="2020-03" db="EMBL/GenBank/DDBJ databases">
        <title>A high-quality chromosome-level genome assembly of a woody plant with both climbing and erect habits, Rhamnella rubrinervis.</title>
        <authorList>
            <person name="Lu Z."/>
            <person name="Yang Y."/>
            <person name="Zhu X."/>
            <person name="Sun Y."/>
        </authorList>
    </citation>
    <scope>NUCLEOTIDE SEQUENCE</scope>
    <source>
        <strain evidence="2">BYM</strain>
        <tissue evidence="2">Leaf</tissue>
    </source>
</reference>
<dbReference type="SUPFAM" id="SSF46785">
    <property type="entry name" value="Winged helix' DNA-binding domain"/>
    <property type="match status" value="1"/>
</dbReference>
<keyword evidence="1" id="KW-0689">Ribosomal protein</keyword>